<dbReference type="Proteomes" id="UP000060487">
    <property type="component" value="Unassembled WGS sequence"/>
</dbReference>
<dbReference type="RefSeq" id="WP_085051525.1">
    <property type="nucleotide sequence ID" value="NZ_LNQR01000032.1"/>
</dbReference>
<dbReference type="EMBL" id="LNQR01000032">
    <property type="protein sequence ID" value="KWT91113.1"/>
    <property type="molecule type" value="Genomic_DNA"/>
</dbReference>
<sequence>MKAARVMVYLLGTVCLSLLVASGVMYNAATAETKTPESNAAAKDPLRGQPFSDPAKVFEMSPEWIKQGIKYESWAEGADLALALDQQIYPAVLPLVREFEKKNGLKIAVEEGTCGIAAGAASKKTVDISAMCCPPGDTDRLPGLKYHTMGVSSKAIIVNKENPVSNISLAELRKIYRGKIHKWSELKTTGGTPGPDADIRPVVRLHCKTRPGHWCLILGKEDLFSPRAMEVGSIPNMLSQVAALKGSIGYETLWMAATYGSKDKIKFLTIDGVSPQDDAAVAAGKYSIYRVMNFTTWDDPKLAKPNAKKLLDYIMSNLDKVDKSFGIIPAPVLRKAGWKFTGDELTGEPN</sequence>
<feature type="domain" description="PBP" evidence="3">
    <location>
        <begin position="80"/>
        <end position="317"/>
    </location>
</feature>
<proteinExistence type="predicted"/>
<reference evidence="4 5" key="1">
    <citation type="submission" date="2015-11" db="EMBL/GenBank/DDBJ databases">
        <authorList>
            <person name="Lin W."/>
        </authorList>
    </citation>
    <scope>NUCLEOTIDE SEQUENCE [LARGE SCALE GENOMIC DNA]</scope>
    <source>
        <strain evidence="4 5">HCH-1</strain>
    </source>
</reference>
<keyword evidence="5" id="KW-1185">Reference proteome</keyword>
<name>A0ABR5SL93_9BACT</name>
<gene>
    <name evidence="4" type="ORF">ASN18_0937</name>
</gene>
<dbReference type="PANTHER" id="PTHR30570:SF1">
    <property type="entry name" value="PHOSPHATE-BINDING PROTEIN PSTS"/>
    <property type="match status" value="1"/>
</dbReference>
<dbReference type="SUPFAM" id="SSF53850">
    <property type="entry name" value="Periplasmic binding protein-like II"/>
    <property type="match status" value="1"/>
</dbReference>
<dbReference type="PANTHER" id="PTHR30570">
    <property type="entry name" value="PERIPLASMIC PHOSPHATE BINDING COMPONENT OF PHOSPHATE ABC TRANSPORTER"/>
    <property type="match status" value="1"/>
</dbReference>
<dbReference type="Gene3D" id="3.40.190.10">
    <property type="entry name" value="Periplasmic binding protein-like II"/>
    <property type="match status" value="2"/>
</dbReference>
<evidence type="ECO:0000259" key="3">
    <source>
        <dbReference type="Pfam" id="PF12849"/>
    </source>
</evidence>
<evidence type="ECO:0000256" key="2">
    <source>
        <dbReference type="SAM" id="SignalP"/>
    </source>
</evidence>
<dbReference type="InterPro" id="IPR024370">
    <property type="entry name" value="PBP_domain"/>
</dbReference>
<feature type="chain" id="PRO_5046618307" evidence="2">
    <location>
        <begin position="32"/>
        <end position="350"/>
    </location>
</feature>
<comment type="caution">
    <text evidence="4">The sequence shown here is derived from an EMBL/GenBank/DDBJ whole genome shotgun (WGS) entry which is preliminary data.</text>
</comment>
<feature type="signal peptide" evidence="2">
    <location>
        <begin position="1"/>
        <end position="31"/>
    </location>
</feature>
<organism evidence="4 5">
    <name type="scientific">Candidatus Magnetominusculus xianensis</name>
    <dbReference type="NCBI Taxonomy" id="1748249"/>
    <lineage>
        <taxon>Bacteria</taxon>
        <taxon>Pseudomonadati</taxon>
        <taxon>Nitrospirota</taxon>
        <taxon>Nitrospiria</taxon>
        <taxon>Nitrospirales</taxon>
        <taxon>Nitrospiraceae</taxon>
        <taxon>Candidatus Magnetominusculus</taxon>
    </lineage>
</organism>
<dbReference type="Pfam" id="PF12849">
    <property type="entry name" value="PBP_like_2"/>
    <property type="match status" value="1"/>
</dbReference>
<accession>A0ABR5SL93</accession>
<evidence type="ECO:0000313" key="4">
    <source>
        <dbReference type="EMBL" id="KWT91113.1"/>
    </source>
</evidence>
<dbReference type="InterPro" id="IPR050811">
    <property type="entry name" value="Phosphate_ABC_transporter"/>
</dbReference>
<evidence type="ECO:0000256" key="1">
    <source>
        <dbReference type="ARBA" id="ARBA00022729"/>
    </source>
</evidence>
<keyword evidence="1 2" id="KW-0732">Signal</keyword>
<protein>
    <submittedName>
        <fullName evidence="4">Phosphate binding protein</fullName>
    </submittedName>
</protein>
<evidence type="ECO:0000313" key="5">
    <source>
        <dbReference type="Proteomes" id="UP000060487"/>
    </source>
</evidence>